<keyword evidence="1" id="KW-0812">Transmembrane</keyword>
<reference evidence="2 3" key="1">
    <citation type="journal article" date="2015" name="Genome Announc.">
        <title>Expanding the biotechnology potential of lactobacilli through comparative genomics of 213 strains and associated genera.</title>
        <authorList>
            <person name="Sun Z."/>
            <person name="Harris H.M."/>
            <person name="McCann A."/>
            <person name="Guo C."/>
            <person name="Argimon S."/>
            <person name="Zhang W."/>
            <person name="Yang X."/>
            <person name="Jeffery I.B."/>
            <person name="Cooney J.C."/>
            <person name="Kagawa T.F."/>
            <person name="Liu W."/>
            <person name="Song Y."/>
            <person name="Salvetti E."/>
            <person name="Wrobel A."/>
            <person name="Rasinkangas P."/>
            <person name="Parkhill J."/>
            <person name="Rea M.C."/>
            <person name="O'Sullivan O."/>
            <person name="Ritari J."/>
            <person name="Douillard F.P."/>
            <person name="Paul Ross R."/>
            <person name="Yang R."/>
            <person name="Briner A.E."/>
            <person name="Felis G.E."/>
            <person name="de Vos W.M."/>
            <person name="Barrangou R."/>
            <person name="Klaenhammer T.R."/>
            <person name="Caufield P.W."/>
            <person name="Cui Y."/>
            <person name="Zhang H."/>
            <person name="O'Toole P.W."/>
        </authorList>
    </citation>
    <scope>NUCLEOTIDE SEQUENCE [LARGE SCALE GENOMIC DNA]</scope>
    <source>
        <strain evidence="2 3">DSM 18527</strain>
    </source>
</reference>
<accession>X0PPD6</accession>
<keyword evidence="3" id="KW-1185">Reference proteome</keyword>
<name>X0PPD6_9LACO</name>
<protein>
    <submittedName>
        <fullName evidence="2">Uncharacterized protein</fullName>
    </submittedName>
</protein>
<dbReference type="PATRIC" id="fig|1423734.3.peg.1550"/>
<evidence type="ECO:0000313" key="2">
    <source>
        <dbReference type="EMBL" id="KRM30401.1"/>
    </source>
</evidence>
<organism evidence="2 3">
    <name type="scientific">Agrilactobacillus composti DSM 18527 = JCM 14202</name>
    <dbReference type="NCBI Taxonomy" id="1423734"/>
    <lineage>
        <taxon>Bacteria</taxon>
        <taxon>Bacillati</taxon>
        <taxon>Bacillota</taxon>
        <taxon>Bacilli</taxon>
        <taxon>Lactobacillales</taxon>
        <taxon>Lactobacillaceae</taxon>
        <taxon>Agrilactobacillus</taxon>
    </lineage>
</organism>
<feature type="transmembrane region" description="Helical" evidence="1">
    <location>
        <begin position="293"/>
        <end position="312"/>
    </location>
</feature>
<dbReference type="STRING" id="1423734.FC83_GL001532"/>
<dbReference type="AlphaFoldDB" id="X0PPD6"/>
<dbReference type="RefSeq" id="WP_035451385.1">
    <property type="nucleotide sequence ID" value="NZ_AZGA01000088.1"/>
</dbReference>
<evidence type="ECO:0000313" key="3">
    <source>
        <dbReference type="Proteomes" id="UP000051236"/>
    </source>
</evidence>
<keyword evidence="1" id="KW-0472">Membrane</keyword>
<feature type="transmembrane region" description="Helical" evidence="1">
    <location>
        <begin position="262"/>
        <end position="281"/>
    </location>
</feature>
<dbReference type="Proteomes" id="UP000051236">
    <property type="component" value="Unassembled WGS sequence"/>
</dbReference>
<comment type="caution">
    <text evidence="2">The sequence shown here is derived from an EMBL/GenBank/DDBJ whole genome shotgun (WGS) entry which is preliminary data.</text>
</comment>
<keyword evidence="1" id="KW-1133">Transmembrane helix</keyword>
<sequence>MNQRGRFIYCSLLGLLTILMVFCLSQQRVWATERVHDELGILSTTDINHMRGVNAHLLTTGSKQQVWVYIYKRKPSQLHFEPGLSNNSQSSGLSRYRKQVLRVNFELQQQFKQKADQGVTTGITGGEVQQDKIYKTAAEIQRYISILFVFPYKGHYQIAFAPAGTNQAVLTDFQMFYTQLFLSRHKVSPHNIQTYFNRYTAMVGRQKGQTTFDKGLRWRQVGLWLGITGGIWLLYQLANSLWHQRRPDGQSVRQYRRLRNWLALLGNLVFLGVLLLIFSILLDRFYLTITSAYPNLALLGCSCLALLINGVVRAHFARSHSHEQTQEL</sequence>
<proteinExistence type="predicted"/>
<dbReference type="EMBL" id="AZGA01000088">
    <property type="protein sequence ID" value="KRM30401.1"/>
    <property type="molecule type" value="Genomic_DNA"/>
</dbReference>
<gene>
    <name evidence="2" type="ORF">FC83_GL001532</name>
</gene>
<dbReference type="eggNOG" id="ENOG5030ANS">
    <property type="taxonomic scope" value="Bacteria"/>
</dbReference>
<evidence type="ECO:0000256" key="1">
    <source>
        <dbReference type="SAM" id="Phobius"/>
    </source>
</evidence>
<feature type="transmembrane region" description="Helical" evidence="1">
    <location>
        <begin position="221"/>
        <end position="242"/>
    </location>
</feature>